<sequence length="171" mass="18714">AFGSTGCATVGAGATGNANVPVWYPQDMAMYLERIDTRSKDGRIALQWHPTKSVMVTLDDNYSSWDQHINRFQRSTWFGAFPDATLDGNGTITNFNYTGPTDFNSFVADQYIVTNTVGLNVLWNVNADWTLEVDADQSKSQFNPNGTYSDVDSDVGFGNGANNYTGGLVLN</sequence>
<evidence type="ECO:0000313" key="1">
    <source>
        <dbReference type="EMBL" id="EQD68203.1"/>
    </source>
</evidence>
<dbReference type="EMBL" id="AUZZ01000407">
    <property type="protein sequence ID" value="EQD68203.1"/>
    <property type="molecule type" value="Genomic_DNA"/>
</dbReference>
<organism evidence="1">
    <name type="scientific">mine drainage metagenome</name>
    <dbReference type="NCBI Taxonomy" id="410659"/>
    <lineage>
        <taxon>unclassified sequences</taxon>
        <taxon>metagenomes</taxon>
        <taxon>ecological metagenomes</taxon>
    </lineage>
</organism>
<name>T1BHU6_9ZZZZ</name>
<dbReference type="AlphaFoldDB" id="T1BHU6"/>
<accession>T1BHU6</accession>
<dbReference type="SUPFAM" id="SSF56935">
    <property type="entry name" value="Porins"/>
    <property type="match status" value="1"/>
</dbReference>
<protein>
    <submittedName>
        <fullName evidence="1">TonB-dependent receptor</fullName>
    </submittedName>
</protein>
<proteinExistence type="predicted"/>
<gene>
    <name evidence="1" type="ORF">B2A_00523</name>
</gene>
<keyword evidence="1" id="KW-0675">Receptor</keyword>
<reference evidence="1" key="2">
    <citation type="journal article" date="2014" name="ISME J.">
        <title>Microbial stratification in low pH oxic and suboxic macroscopic growths along an acid mine drainage.</title>
        <authorList>
            <person name="Mendez-Garcia C."/>
            <person name="Mesa V."/>
            <person name="Sprenger R.R."/>
            <person name="Richter M."/>
            <person name="Diez M.S."/>
            <person name="Solano J."/>
            <person name="Bargiela R."/>
            <person name="Golyshina O.V."/>
            <person name="Manteca A."/>
            <person name="Ramos J.L."/>
            <person name="Gallego J.R."/>
            <person name="Llorente I."/>
            <person name="Martins Dos Santos V.A."/>
            <person name="Jensen O.N."/>
            <person name="Pelaez A.I."/>
            <person name="Sanchez J."/>
            <person name="Ferrer M."/>
        </authorList>
    </citation>
    <scope>NUCLEOTIDE SEQUENCE</scope>
</reference>
<reference evidence="1" key="1">
    <citation type="submission" date="2013-08" db="EMBL/GenBank/DDBJ databases">
        <authorList>
            <person name="Mendez C."/>
            <person name="Richter M."/>
            <person name="Ferrer M."/>
            <person name="Sanchez J."/>
        </authorList>
    </citation>
    <scope>NUCLEOTIDE SEQUENCE</scope>
</reference>
<feature type="non-terminal residue" evidence="1">
    <location>
        <position position="1"/>
    </location>
</feature>
<comment type="caution">
    <text evidence="1">The sequence shown here is derived from an EMBL/GenBank/DDBJ whole genome shotgun (WGS) entry which is preliminary data.</text>
</comment>